<protein>
    <submittedName>
        <fullName evidence="1">Uncharacterized protein</fullName>
    </submittedName>
</protein>
<comment type="caution">
    <text evidence="1">The sequence shown here is derived from an EMBL/GenBank/DDBJ whole genome shotgun (WGS) entry which is preliminary data.</text>
</comment>
<dbReference type="AlphaFoldDB" id="A0A1Q9BQW0"/>
<sequence length="29" mass="3469">TTSRGRAQSTAIGRIRFQRHHEIFNWRSV</sequence>
<accession>A0A1Q9BQW0</accession>
<keyword evidence="2" id="KW-1185">Reference proteome</keyword>
<organism evidence="1 2">
    <name type="scientific">Symbiodinium microadriaticum</name>
    <name type="common">Dinoflagellate</name>
    <name type="synonym">Zooxanthella microadriatica</name>
    <dbReference type="NCBI Taxonomy" id="2951"/>
    <lineage>
        <taxon>Eukaryota</taxon>
        <taxon>Sar</taxon>
        <taxon>Alveolata</taxon>
        <taxon>Dinophyceae</taxon>
        <taxon>Suessiales</taxon>
        <taxon>Symbiodiniaceae</taxon>
        <taxon>Symbiodinium</taxon>
    </lineage>
</organism>
<dbReference type="EMBL" id="LSRX01006419">
    <property type="protein sequence ID" value="OLP73093.1"/>
    <property type="molecule type" value="Genomic_DNA"/>
</dbReference>
<feature type="non-terminal residue" evidence="1">
    <location>
        <position position="29"/>
    </location>
</feature>
<feature type="non-terminal residue" evidence="1">
    <location>
        <position position="1"/>
    </location>
</feature>
<reference evidence="1 2" key="1">
    <citation type="submission" date="2016-02" db="EMBL/GenBank/DDBJ databases">
        <title>Genome analysis of coral dinoflagellate symbionts highlights evolutionary adaptations to a symbiotic lifestyle.</title>
        <authorList>
            <person name="Aranda M."/>
            <person name="Li Y."/>
            <person name="Liew Y.J."/>
            <person name="Baumgarten S."/>
            <person name="Simakov O."/>
            <person name="Wilson M."/>
            <person name="Piel J."/>
            <person name="Ashoor H."/>
            <person name="Bougouffa S."/>
            <person name="Bajic V.B."/>
            <person name="Ryu T."/>
            <person name="Ravasi T."/>
            <person name="Bayer T."/>
            <person name="Micklem G."/>
            <person name="Kim H."/>
            <person name="Bhak J."/>
            <person name="Lajeunesse T.C."/>
            <person name="Voolstra C.R."/>
        </authorList>
    </citation>
    <scope>NUCLEOTIDE SEQUENCE [LARGE SCALE GENOMIC DNA]</scope>
    <source>
        <strain evidence="1 2">CCMP2467</strain>
    </source>
</reference>
<proteinExistence type="predicted"/>
<evidence type="ECO:0000313" key="1">
    <source>
        <dbReference type="EMBL" id="OLP73093.1"/>
    </source>
</evidence>
<evidence type="ECO:0000313" key="2">
    <source>
        <dbReference type="Proteomes" id="UP000186817"/>
    </source>
</evidence>
<dbReference type="Proteomes" id="UP000186817">
    <property type="component" value="Unassembled WGS sequence"/>
</dbReference>
<gene>
    <name evidence="1" type="ORF">AK812_SmicGene47815</name>
</gene>
<name>A0A1Q9BQW0_SYMMI</name>